<sequence length="70" mass="7461">MIPFRRTLFAGTAPAFSLASLSPGASARAVPAEVAACTPSTCTIHGLKCGLARSRTILYNKWCCYRIEAL</sequence>
<feature type="signal peptide" evidence="1">
    <location>
        <begin position="1"/>
        <end position="27"/>
    </location>
</feature>
<comment type="caution">
    <text evidence="2">The sequence shown here is derived from an EMBL/GenBank/DDBJ whole genome shotgun (WGS) entry which is preliminary data.</text>
</comment>
<keyword evidence="1" id="KW-0732">Signal</keyword>
<name>A0A2U3AQ04_9BACL</name>
<evidence type="ECO:0000256" key="1">
    <source>
        <dbReference type="SAM" id="SignalP"/>
    </source>
</evidence>
<proteinExistence type="predicted"/>
<feature type="chain" id="PRO_5039389340" evidence="1">
    <location>
        <begin position="28"/>
        <end position="70"/>
    </location>
</feature>
<protein>
    <submittedName>
        <fullName evidence="2">Uncharacterized protein</fullName>
    </submittedName>
</protein>
<accession>A0A2U3AQ04</accession>
<reference evidence="2 3" key="1">
    <citation type="submission" date="2018-05" db="EMBL/GenBank/DDBJ databases">
        <title>Kurthia sibirica genome sequence.</title>
        <authorList>
            <person name="Maclea K.S."/>
            <person name="Goen A.E."/>
        </authorList>
    </citation>
    <scope>NUCLEOTIDE SEQUENCE [LARGE SCALE GENOMIC DNA]</scope>
    <source>
        <strain evidence="2 3">ATCC 49154</strain>
    </source>
</reference>
<keyword evidence="3" id="KW-1185">Reference proteome</keyword>
<evidence type="ECO:0000313" key="2">
    <source>
        <dbReference type="EMBL" id="PWI26604.1"/>
    </source>
</evidence>
<evidence type="ECO:0000313" key="3">
    <source>
        <dbReference type="Proteomes" id="UP000245938"/>
    </source>
</evidence>
<dbReference type="EMBL" id="QFVR01000002">
    <property type="protein sequence ID" value="PWI26604.1"/>
    <property type="molecule type" value="Genomic_DNA"/>
</dbReference>
<organism evidence="2 3">
    <name type="scientific">Kurthia sibirica</name>
    <dbReference type="NCBI Taxonomy" id="202750"/>
    <lineage>
        <taxon>Bacteria</taxon>
        <taxon>Bacillati</taxon>
        <taxon>Bacillota</taxon>
        <taxon>Bacilli</taxon>
        <taxon>Bacillales</taxon>
        <taxon>Caryophanaceae</taxon>
        <taxon>Kurthia</taxon>
    </lineage>
</organism>
<gene>
    <name evidence="2" type="ORF">DEX24_02245</name>
</gene>
<dbReference type="Proteomes" id="UP000245938">
    <property type="component" value="Unassembled WGS sequence"/>
</dbReference>
<dbReference type="AlphaFoldDB" id="A0A2U3AQ04"/>